<evidence type="ECO:0000256" key="2">
    <source>
        <dbReference type="ARBA" id="ARBA00023125"/>
    </source>
</evidence>
<feature type="domain" description="HTH araC/xylS-type" evidence="4">
    <location>
        <begin position="52"/>
        <end position="150"/>
    </location>
</feature>
<dbReference type="SUPFAM" id="SSF46689">
    <property type="entry name" value="Homeodomain-like"/>
    <property type="match status" value="2"/>
</dbReference>
<dbReference type="GO" id="GO:0043565">
    <property type="term" value="F:sequence-specific DNA binding"/>
    <property type="evidence" value="ECO:0007669"/>
    <property type="project" value="InterPro"/>
</dbReference>
<name>A0A120KNA2_9BACT</name>
<dbReference type="InterPro" id="IPR020449">
    <property type="entry name" value="Tscrpt_reg_AraC-type_HTH"/>
</dbReference>
<sequence length="162" mass="18508">MYQILTFDDKHPLKNFFYTCETLKLLSCHAEKLAYLYSMKQTKPSRHLYTILKAQNILESNLNNPPALPELSQEVGLSIPHFKRVFQQISGMTPHAFLMQKRMEFALALLADTPRNIGKIAEMVGYKSKSHFTKTFAAYFGVHPSLLRGRRSPDASGRKKSS</sequence>
<evidence type="ECO:0000313" key="5">
    <source>
        <dbReference type="EMBL" id="AMD93511.1"/>
    </source>
</evidence>
<proteinExistence type="predicted"/>
<keyword evidence="6" id="KW-1185">Reference proteome</keyword>
<dbReference type="InterPro" id="IPR009057">
    <property type="entry name" value="Homeodomain-like_sf"/>
</dbReference>
<dbReference type="PRINTS" id="PR00032">
    <property type="entry name" value="HTHARAC"/>
</dbReference>
<dbReference type="InterPro" id="IPR018060">
    <property type="entry name" value="HTH_AraC"/>
</dbReference>
<dbReference type="STRING" id="888061.AXF15_10645"/>
<accession>A0A120KNA2</accession>
<dbReference type="PANTHER" id="PTHR47893:SF1">
    <property type="entry name" value="REGULATORY PROTEIN PCHR"/>
    <property type="match status" value="1"/>
</dbReference>
<evidence type="ECO:0000313" key="6">
    <source>
        <dbReference type="Proteomes" id="UP000063964"/>
    </source>
</evidence>
<reference evidence="6" key="1">
    <citation type="submission" date="2016-02" db="EMBL/GenBank/DDBJ databases">
        <authorList>
            <person name="Holder M.E."/>
            <person name="Ajami N.J."/>
            <person name="Petrosino J.F."/>
        </authorList>
    </citation>
    <scope>NUCLEOTIDE SEQUENCE [LARGE SCALE GENOMIC DNA]</scope>
    <source>
        <strain evidence="6">DSM 12838</strain>
    </source>
</reference>
<keyword evidence="2" id="KW-0238">DNA-binding</keyword>
<dbReference type="EMBL" id="CP014230">
    <property type="protein sequence ID" value="AMD93511.1"/>
    <property type="molecule type" value="Genomic_DNA"/>
</dbReference>
<dbReference type="InterPro" id="IPR053142">
    <property type="entry name" value="PchR_regulatory_protein"/>
</dbReference>
<evidence type="ECO:0000259" key="4">
    <source>
        <dbReference type="PROSITE" id="PS01124"/>
    </source>
</evidence>
<dbReference type="AlphaFoldDB" id="A0A120KNA2"/>
<dbReference type="PANTHER" id="PTHR47893">
    <property type="entry name" value="REGULATORY PROTEIN PCHR"/>
    <property type="match status" value="1"/>
</dbReference>
<dbReference type="PROSITE" id="PS01124">
    <property type="entry name" value="HTH_ARAC_FAMILY_2"/>
    <property type="match status" value="1"/>
</dbReference>
<keyword evidence="3" id="KW-0804">Transcription</keyword>
<evidence type="ECO:0000256" key="1">
    <source>
        <dbReference type="ARBA" id="ARBA00023015"/>
    </source>
</evidence>
<dbReference type="Pfam" id="PF12833">
    <property type="entry name" value="HTH_18"/>
    <property type="match status" value="1"/>
</dbReference>
<dbReference type="KEGG" id="doa:AXF15_10645"/>
<dbReference type="GO" id="GO:0003700">
    <property type="term" value="F:DNA-binding transcription factor activity"/>
    <property type="evidence" value="ECO:0007669"/>
    <property type="project" value="InterPro"/>
</dbReference>
<dbReference type="Gene3D" id="1.10.10.60">
    <property type="entry name" value="Homeodomain-like"/>
    <property type="match status" value="2"/>
</dbReference>
<evidence type="ECO:0000256" key="3">
    <source>
        <dbReference type="ARBA" id="ARBA00023163"/>
    </source>
</evidence>
<organism evidence="5 6">
    <name type="scientific">Desulfomicrobium orale DSM 12838</name>
    <dbReference type="NCBI Taxonomy" id="888061"/>
    <lineage>
        <taxon>Bacteria</taxon>
        <taxon>Pseudomonadati</taxon>
        <taxon>Thermodesulfobacteriota</taxon>
        <taxon>Desulfovibrionia</taxon>
        <taxon>Desulfovibrionales</taxon>
        <taxon>Desulfomicrobiaceae</taxon>
        <taxon>Desulfomicrobium</taxon>
    </lineage>
</organism>
<dbReference type="Proteomes" id="UP000063964">
    <property type="component" value="Chromosome"/>
</dbReference>
<protein>
    <recommendedName>
        <fullName evidence="4">HTH araC/xylS-type domain-containing protein</fullName>
    </recommendedName>
</protein>
<gene>
    <name evidence="5" type="ORF">AXF15_10645</name>
</gene>
<keyword evidence="1" id="KW-0805">Transcription regulation</keyword>
<dbReference type="SMART" id="SM00342">
    <property type="entry name" value="HTH_ARAC"/>
    <property type="match status" value="1"/>
</dbReference>